<proteinExistence type="inferred from homology"/>
<accession>A0A0B6ZTH2</accession>
<feature type="binding site" evidence="8">
    <location>
        <position position="190"/>
    </location>
    <ligand>
        <name>Fe cation</name>
        <dbReference type="ChEBI" id="CHEBI:24875"/>
        <label>1</label>
    </ligand>
</feature>
<dbReference type="InterPro" id="IPR001519">
    <property type="entry name" value="Ferritin"/>
</dbReference>
<dbReference type="InterPro" id="IPR012347">
    <property type="entry name" value="Ferritin-like"/>
</dbReference>
<dbReference type="Pfam" id="PF00210">
    <property type="entry name" value="Ferritin"/>
    <property type="match status" value="1"/>
</dbReference>
<dbReference type="EC" id="1.16.3.1" evidence="9"/>
<evidence type="ECO:0000259" key="11">
    <source>
        <dbReference type="PROSITE" id="PS50905"/>
    </source>
</evidence>
<dbReference type="AlphaFoldDB" id="A0A0B6ZTH2"/>
<organism evidence="12">
    <name type="scientific">Arion vulgaris</name>
    <dbReference type="NCBI Taxonomy" id="1028688"/>
    <lineage>
        <taxon>Eukaryota</taxon>
        <taxon>Metazoa</taxon>
        <taxon>Spiralia</taxon>
        <taxon>Lophotrochozoa</taxon>
        <taxon>Mollusca</taxon>
        <taxon>Gastropoda</taxon>
        <taxon>Heterobranchia</taxon>
        <taxon>Euthyneura</taxon>
        <taxon>Panpulmonata</taxon>
        <taxon>Eupulmonata</taxon>
        <taxon>Stylommatophora</taxon>
        <taxon>Helicina</taxon>
        <taxon>Arionoidea</taxon>
        <taxon>Arionidae</taxon>
        <taxon>Arion</taxon>
    </lineage>
</organism>
<evidence type="ECO:0000256" key="10">
    <source>
        <dbReference type="SAM" id="MobiDB-lite"/>
    </source>
</evidence>
<keyword evidence="3 8" id="KW-0479">Metal-binding</keyword>
<dbReference type="InterPro" id="IPR009040">
    <property type="entry name" value="Ferritin-like_diiron"/>
</dbReference>
<feature type="binding site" evidence="8">
    <location>
        <position position="157"/>
    </location>
    <ligand>
        <name>Fe cation</name>
        <dbReference type="ChEBI" id="CHEBI:24875"/>
        <label>1</label>
    </ligand>
</feature>
<keyword evidence="5 8" id="KW-0408">Iron</keyword>
<dbReference type="InterPro" id="IPR009078">
    <property type="entry name" value="Ferritin-like_SF"/>
</dbReference>
<dbReference type="GO" id="GO:0004322">
    <property type="term" value="F:ferroxidase activity"/>
    <property type="evidence" value="ECO:0007669"/>
    <property type="project" value="UniProtKB-EC"/>
</dbReference>
<evidence type="ECO:0000256" key="8">
    <source>
        <dbReference type="PIRSR" id="PIRSR601519-1"/>
    </source>
</evidence>
<comment type="function">
    <text evidence="9">Stores iron in a soluble, non-toxic, readily available form. Important for iron homeostasis. Iron is taken up in the ferrous form and deposited as ferric hydroxides after oxidation.</text>
</comment>
<evidence type="ECO:0000256" key="6">
    <source>
        <dbReference type="ARBA" id="ARBA00025111"/>
    </source>
</evidence>
<comment type="catalytic activity">
    <reaction evidence="7 9">
        <text>4 Fe(2+) + O2 + 4 H(+) = 4 Fe(3+) + 2 H2O</text>
        <dbReference type="Rhea" id="RHEA:11148"/>
        <dbReference type="ChEBI" id="CHEBI:15377"/>
        <dbReference type="ChEBI" id="CHEBI:15378"/>
        <dbReference type="ChEBI" id="CHEBI:15379"/>
        <dbReference type="ChEBI" id="CHEBI:29033"/>
        <dbReference type="ChEBI" id="CHEBI:29034"/>
        <dbReference type="EC" id="1.16.3.1"/>
    </reaction>
</comment>
<reference evidence="12" key="1">
    <citation type="submission" date="2014-12" db="EMBL/GenBank/DDBJ databases">
        <title>Insight into the proteome of Arion vulgaris.</title>
        <authorList>
            <person name="Aradska J."/>
            <person name="Bulat T."/>
            <person name="Smidak R."/>
            <person name="Sarate P."/>
            <person name="Gangsoo J."/>
            <person name="Sialana F."/>
            <person name="Bilban M."/>
            <person name="Lubec G."/>
        </authorList>
    </citation>
    <scope>NUCLEOTIDE SEQUENCE</scope>
    <source>
        <tissue evidence="12">Skin</tissue>
    </source>
</reference>
<name>A0A0B6ZTH2_9EUPU</name>
<evidence type="ECO:0000256" key="5">
    <source>
        <dbReference type="ARBA" id="ARBA00023004"/>
    </source>
</evidence>
<dbReference type="GO" id="GO:0008199">
    <property type="term" value="F:ferric iron binding"/>
    <property type="evidence" value="ECO:0007669"/>
    <property type="project" value="InterPro"/>
</dbReference>
<comment type="function">
    <text evidence="6">Stores iron in a soluble, non-toxic, readily available form. Important for iron homeostasis. Has ferroxidase activity. Iron is taken up in the ferrous form and deposited as ferric hydroxides after oxidation.</text>
</comment>
<feature type="region of interest" description="Disordered" evidence="10">
    <location>
        <begin position="107"/>
        <end position="129"/>
    </location>
</feature>
<evidence type="ECO:0000256" key="2">
    <source>
        <dbReference type="ARBA" id="ARBA00022434"/>
    </source>
</evidence>
<dbReference type="PROSITE" id="PS50905">
    <property type="entry name" value="FERRITIN_LIKE"/>
    <property type="match status" value="1"/>
</dbReference>
<comment type="similarity">
    <text evidence="1 9">Belongs to the ferritin family.</text>
</comment>
<keyword evidence="2 9" id="KW-0409">Iron storage</keyword>
<feature type="compositionally biased region" description="Polar residues" evidence="10">
    <location>
        <begin position="113"/>
        <end position="124"/>
    </location>
</feature>
<evidence type="ECO:0000256" key="7">
    <source>
        <dbReference type="ARBA" id="ARBA00047990"/>
    </source>
</evidence>
<sequence length="226" mass="26106">SIILPEPVSWVSQNFEDKLEGHLEQHILTYSNLELAYKAYAAFYDRADVDLPGFKKYFHKLEQRSHANAVSMTTYINKRGGYVQFPVVELKDACSYIDKFLEKNSTSKKENPNMCNYHSQSQKSTGKKSYAKNVKDDSINWRPISGLTGLEEALTLEKFVNRELISLAGQAKFHRDPHAKLVIEAEMEHQVDIIKEIADLVTRLRQYPPNKDYELGEYLLDRELSK</sequence>
<feature type="domain" description="Ferritin-like diiron" evidence="11">
    <location>
        <begin position="13"/>
        <end position="208"/>
    </location>
</feature>
<dbReference type="GO" id="GO:0006879">
    <property type="term" value="P:intracellular iron ion homeostasis"/>
    <property type="evidence" value="ECO:0007669"/>
    <property type="project" value="UniProtKB-KW"/>
</dbReference>
<gene>
    <name evidence="12" type="primary">ORF77110</name>
</gene>
<evidence type="ECO:0000256" key="3">
    <source>
        <dbReference type="ARBA" id="ARBA00022723"/>
    </source>
</evidence>
<evidence type="ECO:0000313" key="12">
    <source>
        <dbReference type="EMBL" id="CEK71141.1"/>
    </source>
</evidence>
<evidence type="ECO:0000256" key="9">
    <source>
        <dbReference type="RuleBase" id="RU361145"/>
    </source>
</evidence>
<dbReference type="EMBL" id="HACG01024276">
    <property type="protein sequence ID" value="CEK71141.1"/>
    <property type="molecule type" value="Transcribed_RNA"/>
</dbReference>
<dbReference type="InterPro" id="IPR008331">
    <property type="entry name" value="Ferritin_DPS_dom"/>
</dbReference>
<keyword evidence="4 9" id="KW-0560">Oxidoreductase</keyword>
<feature type="non-terminal residue" evidence="12">
    <location>
        <position position="1"/>
    </location>
</feature>
<dbReference type="Gene3D" id="1.20.1260.10">
    <property type="match status" value="1"/>
</dbReference>
<protein>
    <recommendedName>
        <fullName evidence="9">Ferritin</fullName>
        <ecNumber evidence="9">1.16.3.1</ecNumber>
    </recommendedName>
</protein>
<evidence type="ECO:0000256" key="1">
    <source>
        <dbReference type="ARBA" id="ARBA00007513"/>
    </source>
</evidence>
<dbReference type="GO" id="GO:0005737">
    <property type="term" value="C:cytoplasm"/>
    <property type="evidence" value="ECO:0007669"/>
    <property type="project" value="TreeGrafter"/>
</dbReference>
<dbReference type="SUPFAM" id="SSF47240">
    <property type="entry name" value="Ferritin-like"/>
    <property type="match status" value="1"/>
</dbReference>
<dbReference type="GO" id="GO:0006826">
    <property type="term" value="P:iron ion transport"/>
    <property type="evidence" value="ECO:0007669"/>
    <property type="project" value="InterPro"/>
</dbReference>
<dbReference type="GO" id="GO:0008198">
    <property type="term" value="F:ferrous iron binding"/>
    <property type="evidence" value="ECO:0007669"/>
    <property type="project" value="TreeGrafter"/>
</dbReference>
<dbReference type="PANTHER" id="PTHR11431:SF75">
    <property type="entry name" value="FERRITIN"/>
    <property type="match status" value="1"/>
</dbReference>
<dbReference type="PANTHER" id="PTHR11431">
    <property type="entry name" value="FERRITIN"/>
    <property type="match status" value="1"/>
</dbReference>
<evidence type="ECO:0000256" key="4">
    <source>
        <dbReference type="ARBA" id="ARBA00023002"/>
    </source>
</evidence>